<organism evidence="1 2">
    <name type="scientific">Ephemerocybe angulata</name>
    <dbReference type="NCBI Taxonomy" id="980116"/>
    <lineage>
        <taxon>Eukaryota</taxon>
        <taxon>Fungi</taxon>
        <taxon>Dikarya</taxon>
        <taxon>Basidiomycota</taxon>
        <taxon>Agaricomycotina</taxon>
        <taxon>Agaricomycetes</taxon>
        <taxon>Agaricomycetidae</taxon>
        <taxon>Agaricales</taxon>
        <taxon>Agaricineae</taxon>
        <taxon>Psathyrellaceae</taxon>
        <taxon>Ephemerocybe</taxon>
    </lineage>
</organism>
<protein>
    <submittedName>
        <fullName evidence="1">Uncharacterized protein</fullName>
    </submittedName>
</protein>
<reference evidence="1 2" key="1">
    <citation type="submission" date="2020-07" db="EMBL/GenBank/DDBJ databases">
        <title>Comparative genomics of pyrophilous fungi reveals a link between fire events and developmental genes.</title>
        <authorList>
            <consortium name="DOE Joint Genome Institute"/>
            <person name="Steindorff A.S."/>
            <person name="Carver A."/>
            <person name="Calhoun S."/>
            <person name="Stillman K."/>
            <person name="Liu H."/>
            <person name="Lipzen A."/>
            <person name="Pangilinan J."/>
            <person name="Labutti K."/>
            <person name="Bruns T.D."/>
            <person name="Grigoriev I.V."/>
        </authorList>
    </citation>
    <scope>NUCLEOTIDE SEQUENCE [LARGE SCALE GENOMIC DNA]</scope>
    <source>
        <strain evidence="1 2">CBS 144469</strain>
    </source>
</reference>
<dbReference type="OrthoDB" id="2677917at2759"/>
<dbReference type="EMBL" id="JACGCI010000187">
    <property type="protein sequence ID" value="KAF6742330.1"/>
    <property type="molecule type" value="Genomic_DNA"/>
</dbReference>
<proteinExistence type="predicted"/>
<evidence type="ECO:0000313" key="2">
    <source>
        <dbReference type="Proteomes" id="UP000521943"/>
    </source>
</evidence>
<dbReference type="Proteomes" id="UP000521943">
    <property type="component" value="Unassembled WGS sequence"/>
</dbReference>
<comment type="caution">
    <text evidence="1">The sequence shown here is derived from an EMBL/GenBank/DDBJ whole genome shotgun (WGS) entry which is preliminary data.</text>
</comment>
<feature type="non-terminal residue" evidence="1">
    <location>
        <position position="1"/>
    </location>
</feature>
<accession>A0A8H6H9E0</accession>
<keyword evidence="2" id="KW-1185">Reference proteome</keyword>
<dbReference type="AlphaFoldDB" id="A0A8H6H9E0"/>
<feature type="non-terminal residue" evidence="1">
    <location>
        <position position="108"/>
    </location>
</feature>
<gene>
    <name evidence="1" type="ORF">DFP72DRAFT_772138</name>
</gene>
<evidence type="ECO:0000313" key="1">
    <source>
        <dbReference type="EMBL" id="KAF6742330.1"/>
    </source>
</evidence>
<name>A0A8H6H9E0_9AGAR</name>
<sequence>AKEFKAPIDAYFKAPTYDFVNKQPVHLFMCAASHSRCPINTVRHYLNMKDANSMSNLHKHATKCWGDEAVKEACRTKDASIVRRSGILASGPFSGQIDKMFLHLGKGR</sequence>